<dbReference type="InterPro" id="IPR009288">
    <property type="entry name" value="AIG2-like_dom"/>
</dbReference>
<keyword evidence="1" id="KW-0472">Membrane</keyword>
<evidence type="ECO:0000313" key="4">
    <source>
        <dbReference type="Proteomes" id="UP000437638"/>
    </source>
</evidence>
<dbReference type="CDD" id="cd06661">
    <property type="entry name" value="GGCT_like"/>
    <property type="match status" value="1"/>
</dbReference>
<dbReference type="Proteomes" id="UP000437638">
    <property type="component" value="Unassembled WGS sequence"/>
</dbReference>
<keyword evidence="4" id="KW-1185">Reference proteome</keyword>
<evidence type="ECO:0000256" key="1">
    <source>
        <dbReference type="SAM" id="Phobius"/>
    </source>
</evidence>
<evidence type="ECO:0000259" key="2">
    <source>
        <dbReference type="Pfam" id="PF06094"/>
    </source>
</evidence>
<accession>A0A7X3H0B2</accession>
<sequence length="173" mass="20213">MEVDIKSQRRKNHAIKSVWWINGLIILGLVAMGVAGWLWLSMLSPWFYDRPESLAPIENRQHNVFVYGTLRFAPVRWLVMGSTGTPEPAVLEGYRREGLDLKADDDAQVEGLRLEVSADELRRLDRYERLGIRYQRDKLKLEDGTSAWVYRRFPEHETSALHQLKWPLAQLRL</sequence>
<name>A0A7X3H0B2_9GAMM</name>
<dbReference type="Pfam" id="PF06094">
    <property type="entry name" value="GGACT"/>
    <property type="match status" value="1"/>
</dbReference>
<dbReference type="InterPro" id="IPR036568">
    <property type="entry name" value="GGCT-like_sf"/>
</dbReference>
<feature type="domain" description="Gamma-glutamylcyclotransferase AIG2-like" evidence="2">
    <location>
        <begin position="64"/>
        <end position="154"/>
    </location>
</feature>
<comment type="caution">
    <text evidence="3">The sequence shown here is derived from an EMBL/GenBank/DDBJ whole genome shotgun (WGS) entry which is preliminary data.</text>
</comment>
<proteinExistence type="predicted"/>
<keyword evidence="1" id="KW-1133">Transmembrane helix</keyword>
<dbReference type="Gene3D" id="3.10.490.10">
    <property type="entry name" value="Gamma-glutamyl cyclotransferase-like"/>
    <property type="match status" value="1"/>
</dbReference>
<dbReference type="AlphaFoldDB" id="A0A7X3H0B2"/>
<feature type="transmembrane region" description="Helical" evidence="1">
    <location>
        <begin position="20"/>
        <end position="40"/>
    </location>
</feature>
<evidence type="ECO:0000313" key="3">
    <source>
        <dbReference type="EMBL" id="MWJ28177.1"/>
    </source>
</evidence>
<dbReference type="SUPFAM" id="SSF110857">
    <property type="entry name" value="Gamma-glutamyl cyclotransferase-like"/>
    <property type="match status" value="1"/>
</dbReference>
<reference evidence="3 4" key="1">
    <citation type="submission" date="2019-12" db="EMBL/GenBank/DDBJ databases">
        <title>Halomonas rutogse sp. nov. isolated from two lakes on Tibetan Plateau.</title>
        <authorList>
            <person name="Gao P."/>
        </authorList>
    </citation>
    <scope>NUCLEOTIDE SEQUENCE [LARGE SCALE GENOMIC DNA]</scope>
    <source>
        <strain evidence="3 4">ZH2S</strain>
    </source>
</reference>
<dbReference type="EMBL" id="WTKP01000005">
    <property type="protein sequence ID" value="MWJ28177.1"/>
    <property type="molecule type" value="Genomic_DNA"/>
</dbReference>
<dbReference type="GO" id="GO:0016740">
    <property type="term" value="F:transferase activity"/>
    <property type="evidence" value="ECO:0007669"/>
    <property type="project" value="UniProtKB-KW"/>
</dbReference>
<keyword evidence="3" id="KW-0808">Transferase</keyword>
<protein>
    <submittedName>
        <fullName evidence="3">Gamma-glutamylcyclotransferase</fullName>
    </submittedName>
</protein>
<gene>
    <name evidence="3" type="ORF">GPM19_08155</name>
</gene>
<organism evidence="3 4">
    <name type="scientific">Vreelandella zhuhanensis</name>
    <dbReference type="NCBI Taxonomy" id="2684210"/>
    <lineage>
        <taxon>Bacteria</taxon>
        <taxon>Pseudomonadati</taxon>
        <taxon>Pseudomonadota</taxon>
        <taxon>Gammaproteobacteria</taxon>
        <taxon>Oceanospirillales</taxon>
        <taxon>Halomonadaceae</taxon>
        <taxon>Vreelandella</taxon>
    </lineage>
</organism>
<dbReference type="InterPro" id="IPR013024">
    <property type="entry name" value="GGCT-like"/>
</dbReference>
<keyword evidence="1" id="KW-0812">Transmembrane</keyword>